<dbReference type="SUPFAM" id="SSF55785">
    <property type="entry name" value="PYP-like sensor domain (PAS domain)"/>
    <property type="match status" value="1"/>
</dbReference>
<keyword evidence="8" id="KW-1185">Reference proteome</keyword>
<dbReference type="InterPro" id="IPR010524">
    <property type="entry name" value="Sig_transdc_resp-reg_PrpR_N"/>
</dbReference>
<dbReference type="InterPro" id="IPR003593">
    <property type="entry name" value="AAA+_ATPase"/>
</dbReference>
<feature type="domain" description="PAS" evidence="6">
    <location>
        <begin position="180"/>
        <end position="226"/>
    </location>
</feature>
<dbReference type="CDD" id="cd00009">
    <property type="entry name" value="AAA"/>
    <property type="match status" value="1"/>
</dbReference>
<dbReference type="EMBL" id="LT630450">
    <property type="protein sequence ID" value="SFV72148.1"/>
    <property type="molecule type" value="Genomic_DNA"/>
</dbReference>
<dbReference type="PANTHER" id="PTHR32071:SF57">
    <property type="entry name" value="C4-DICARBOXYLATE TRANSPORT TRANSCRIPTIONAL REGULATORY PROTEIN DCTD"/>
    <property type="match status" value="1"/>
</dbReference>
<dbReference type="Pfam" id="PF02954">
    <property type="entry name" value="HTH_8"/>
    <property type="match status" value="1"/>
</dbReference>
<dbReference type="InterPro" id="IPR025662">
    <property type="entry name" value="Sigma_54_int_dom_ATP-bd_1"/>
</dbReference>
<evidence type="ECO:0000256" key="1">
    <source>
        <dbReference type="ARBA" id="ARBA00022741"/>
    </source>
</evidence>
<evidence type="ECO:0000256" key="3">
    <source>
        <dbReference type="ARBA" id="ARBA00023015"/>
    </source>
</evidence>
<dbReference type="Gene3D" id="3.30.450.20">
    <property type="entry name" value="PAS domain"/>
    <property type="match status" value="1"/>
</dbReference>
<dbReference type="KEGG" id="dpg:DESPIGER_0255"/>
<accession>A0A1K1LBQ7</accession>
<sequence length="611" mass="69651">MLKRHIREYSRQYPEIVFRSLDPISKYSEAEKIAQEGFDIVVARGNTADELRKLLPNIYVINFNITAYDVLRLIIDRKFWGKTIGLITVRMNISGLELVSKVLGVKILDYTYTPLEGIEARIRECLAQGASVIIGGTLSNIVGKRMGVPIHVVPIGPECMQAALDKVHQVQDAIQFEESRQNYWGQLLDNLIEGVISVDADNKVTAINRAAEKIICSPRRELLNKSVRNLPEAFWEEFKITREESVIRLNQTDYVCIQTPILEDSKICGGIFTLYEKSNVERMEHTVRVESYVNEHNARYKFSDVIGESDAIRRIIYTSKKYASTNSNILITGESGTGKELFAQSIHNASQRKRNPFVAINCAAFPRDILPSELFGYVEGAFTGASRKGKPGLFEIANYGTVFLDEIAEMDYNTQVNLLRVVQERYVIRLGSHRPININCRIIAATNKDLPQMVREGKFREDLFFRLNVLSLEIPPLRSRKCDIIPILLHYLNKNNFLKKNKVTISREACELLQSYSWPGNIREVCNIAERLLAILKTTHIESKDLRQVIQPDSPLWLETRHLNFDPRQARHLAQKKESEEMLAACGGNASLAASRLGISRSTLWRRLRRA</sequence>
<evidence type="ECO:0000256" key="4">
    <source>
        <dbReference type="ARBA" id="ARBA00023163"/>
    </source>
</evidence>
<evidence type="ECO:0000313" key="8">
    <source>
        <dbReference type="Proteomes" id="UP000186323"/>
    </source>
</evidence>
<dbReference type="AlphaFoldDB" id="A0A1K1LBQ7"/>
<gene>
    <name evidence="7" type="ORF">DESPIGER_0255</name>
</gene>
<dbReference type="Pfam" id="PF25601">
    <property type="entry name" value="AAA_lid_14"/>
    <property type="match status" value="1"/>
</dbReference>
<dbReference type="InterPro" id="IPR000014">
    <property type="entry name" value="PAS"/>
</dbReference>
<dbReference type="SMART" id="SM00382">
    <property type="entry name" value="AAA"/>
    <property type="match status" value="1"/>
</dbReference>
<protein>
    <submittedName>
        <fullName evidence="7">Two component, sigma54 specific, transcriptional regulator, Fis family</fullName>
    </submittedName>
</protein>
<evidence type="ECO:0000313" key="7">
    <source>
        <dbReference type="EMBL" id="SFV72148.1"/>
    </source>
</evidence>
<keyword evidence="4" id="KW-0804">Transcription</keyword>
<keyword evidence="2" id="KW-0067">ATP-binding</keyword>
<dbReference type="SUPFAM" id="SSF46689">
    <property type="entry name" value="Homeodomain-like"/>
    <property type="match status" value="1"/>
</dbReference>
<dbReference type="SUPFAM" id="SSF159800">
    <property type="entry name" value="PrpR receptor domain-like"/>
    <property type="match status" value="1"/>
</dbReference>
<dbReference type="Gene3D" id="3.40.50.300">
    <property type="entry name" value="P-loop containing nucleotide triphosphate hydrolases"/>
    <property type="match status" value="1"/>
</dbReference>
<keyword evidence="3" id="KW-0805">Transcription regulation</keyword>
<dbReference type="SMART" id="SM00091">
    <property type="entry name" value="PAS"/>
    <property type="match status" value="1"/>
</dbReference>
<dbReference type="CDD" id="cd00130">
    <property type="entry name" value="PAS"/>
    <property type="match status" value="1"/>
</dbReference>
<evidence type="ECO:0000259" key="6">
    <source>
        <dbReference type="PROSITE" id="PS50112"/>
    </source>
</evidence>
<dbReference type="InterPro" id="IPR002078">
    <property type="entry name" value="Sigma_54_int"/>
</dbReference>
<proteinExistence type="predicted"/>
<keyword evidence="1" id="KW-0547">Nucleotide-binding</keyword>
<dbReference type="PROSITE" id="PS00675">
    <property type="entry name" value="SIGMA54_INTERACT_1"/>
    <property type="match status" value="1"/>
</dbReference>
<dbReference type="GO" id="GO:0000156">
    <property type="term" value="F:phosphorelay response regulator activity"/>
    <property type="evidence" value="ECO:0007669"/>
    <property type="project" value="InterPro"/>
</dbReference>
<organism evidence="7 8">
    <name type="scientific">Desulfovibrio piger</name>
    <dbReference type="NCBI Taxonomy" id="901"/>
    <lineage>
        <taxon>Bacteria</taxon>
        <taxon>Pseudomonadati</taxon>
        <taxon>Thermodesulfobacteriota</taxon>
        <taxon>Desulfovibrionia</taxon>
        <taxon>Desulfovibrionales</taxon>
        <taxon>Desulfovibrionaceae</taxon>
        <taxon>Desulfovibrio</taxon>
    </lineage>
</organism>
<dbReference type="InterPro" id="IPR058031">
    <property type="entry name" value="AAA_lid_NorR"/>
</dbReference>
<dbReference type="InterPro" id="IPR009057">
    <property type="entry name" value="Homeodomain-like_sf"/>
</dbReference>
<dbReference type="Pfam" id="PF06506">
    <property type="entry name" value="PrpR_N"/>
    <property type="match status" value="1"/>
</dbReference>
<dbReference type="SUPFAM" id="SSF52540">
    <property type="entry name" value="P-loop containing nucleoside triphosphate hydrolases"/>
    <property type="match status" value="1"/>
</dbReference>
<feature type="domain" description="Sigma-54 factor interaction" evidence="5">
    <location>
        <begin position="305"/>
        <end position="534"/>
    </location>
</feature>
<dbReference type="PROSITE" id="PS50112">
    <property type="entry name" value="PAS"/>
    <property type="match status" value="1"/>
</dbReference>
<dbReference type="InterPro" id="IPR035965">
    <property type="entry name" value="PAS-like_dom_sf"/>
</dbReference>
<dbReference type="InterPro" id="IPR002197">
    <property type="entry name" value="HTH_Fis"/>
</dbReference>
<dbReference type="Pfam" id="PF00158">
    <property type="entry name" value="Sigma54_activat"/>
    <property type="match status" value="1"/>
</dbReference>
<dbReference type="InterPro" id="IPR027417">
    <property type="entry name" value="P-loop_NTPase"/>
</dbReference>
<dbReference type="GO" id="GO:0005524">
    <property type="term" value="F:ATP binding"/>
    <property type="evidence" value="ECO:0007669"/>
    <property type="project" value="UniProtKB-KW"/>
</dbReference>
<dbReference type="GO" id="GO:0043565">
    <property type="term" value="F:sequence-specific DNA binding"/>
    <property type="evidence" value="ECO:0007669"/>
    <property type="project" value="InterPro"/>
</dbReference>
<dbReference type="GO" id="GO:0006355">
    <property type="term" value="P:regulation of DNA-templated transcription"/>
    <property type="evidence" value="ECO:0007669"/>
    <property type="project" value="InterPro"/>
</dbReference>
<dbReference type="PROSITE" id="PS50045">
    <property type="entry name" value="SIGMA54_INTERACT_4"/>
    <property type="match status" value="1"/>
</dbReference>
<reference evidence="8" key="1">
    <citation type="submission" date="2016-10" db="EMBL/GenBank/DDBJ databases">
        <authorList>
            <person name="Wegmann U."/>
        </authorList>
    </citation>
    <scope>NUCLEOTIDE SEQUENCE [LARGE SCALE GENOMIC DNA]</scope>
</reference>
<dbReference type="PANTHER" id="PTHR32071">
    <property type="entry name" value="TRANSCRIPTIONAL REGULATORY PROTEIN"/>
    <property type="match status" value="1"/>
</dbReference>
<dbReference type="Gene3D" id="3.40.50.10660">
    <property type="entry name" value="PrpR receptor domain-like"/>
    <property type="match status" value="1"/>
</dbReference>
<name>A0A1K1LBQ7_9BACT</name>
<dbReference type="FunFam" id="3.40.50.300:FF:000006">
    <property type="entry name" value="DNA-binding transcriptional regulator NtrC"/>
    <property type="match status" value="1"/>
</dbReference>
<dbReference type="Proteomes" id="UP000186323">
    <property type="component" value="Chromosome I"/>
</dbReference>
<dbReference type="Gene3D" id="1.10.10.60">
    <property type="entry name" value="Homeodomain-like"/>
    <property type="match status" value="1"/>
</dbReference>
<evidence type="ECO:0000259" key="5">
    <source>
        <dbReference type="PROSITE" id="PS50045"/>
    </source>
</evidence>
<dbReference type="Gene3D" id="1.10.8.60">
    <property type="match status" value="1"/>
</dbReference>
<evidence type="ECO:0000256" key="2">
    <source>
        <dbReference type="ARBA" id="ARBA00022840"/>
    </source>
</evidence>